<dbReference type="SMART" id="SM00382">
    <property type="entry name" value="AAA"/>
    <property type="match status" value="1"/>
</dbReference>
<protein>
    <recommendedName>
        <fullName evidence="10">ABC transporter domain-containing protein</fullName>
    </recommendedName>
</protein>
<keyword evidence="5" id="KW-0067">ATP-binding</keyword>
<feature type="transmembrane region" description="Helical" evidence="9">
    <location>
        <begin position="555"/>
        <end position="575"/>
    </location>
</feature>
<dbReference type="GO" id="GO:0005886">
    <property type="term" value="C:plasma membrane"/>
    <property type="evidence" value="ECO:0007669"/>
    <property type="project" value="TreeGrafter"/>
</dbReference>
<dbReference type="AlphaFoldDB" id="A0AAD2FL39"/>
<dbReference type="InterPro" id="IPR003593">
    <property type="entry name" value="AAA+_ATPase"/>
</dbReference>
<dbReference type="PANTHER" id="PTHR48041:SF63">
    <property type="entry name" value="EARLY GENE AT 23, ISOFORM C"/>
    <property type="match status" value="1"/>
</dbReference>
<evidence type="ECO:0000313" key="12">
    <source>
        <dbReference type="Proteomes" id="UP001295423"/>
    </source>
</evidence>
<dbReference type="PANTHER" id="PTHR48041">
    <property type="entry name" value="ABC TRANSPORTER G FAMILY MEMBER 28"/>
    <property type="match status" value="1"/>
</dbReference>
<keyword evidence="12" id="KW-1185">Reference proteome</keyword>
<evidence type="ECO:0000256" key="6">
    <source>
        <dbReference type="ARBA" id="ARBA00022989"/>
    </source>
</evidence>
<gene>
    <name evidence="11" type="ORF">CYCCA115_LOCUS10250</name>
</gene>
<feature type="transmembrane region" description="Helical" evidence="9">
    <location>
        <begin position="447"/>
        <end position="468"/>
    </location>
</feature>
<evidence type="ECO:0000256" key="5">
    <source>
        <dbReference type="ARBA" id="ARBA00022840"/>
    </source>
</evidence>
<keyword evidence="6 9" id="KW-1133">Transmembrane helix</keyword>
<name>A0AAD2FL39_9STRA</name>
<comment type="subcellular location">
    <subcellularLocation>
        <location evidence="1">Membrane</location>
        <topology evidence="1">Multi-pass membrane protein</topology>
    </subcellularLocation>
</comment>
<keyword evidence="3 9" id="KW-0812">Transmembrane</keyword>
<feature type="domain" description="ABC transporter" evidence="10">
    <location>
        <begin position="53"/>
        <end position="292"/>
    </location>
</feature>
<dbReference type="InterPro" id="IPR013525">
    <property type="entry name" value="ABC2_TM"/>
</dbReference>
<evidence type="ECO:0000256" key="1">
    <source>
        <dbReference type="ARBA" id="ARBA00004141"/>
    </source>
</evidence>
<evidence type="ECO:0000256" key="7">
    <source>
        <dbReference type="ARBA" id="ARBA00023136"/>
    </source>
</evidence>
<dbReference type="InterPro" id="IPR050352">
    <property type="entry name" value="ABCG_transporters"/>
</dbReference>
<dbReference type="Pfam" id="PF00005">
    <property type="entry name" value="ABC_tran"/>
    <property type="match status" value="1"/>
</dbReference>
<dbReference type="GO" id="GO:0140359">
    <property type="term" value="F:ABC-type transporter activity"/>
    <property type="evidence" value="ECO:0007669"/>
    <property type="project" value="InterPro"/>
</dbReference>
<keyword evidence="7 9" id="KW-0472">Membrane</keyword>
<feature type="region of interest" description="Disordered" evidence="8">
    <location>
        <begin position="359"/>
        <end position="383"/>
    </location>
</feature>
<dbReference type="InterPro" id="IPR027417">
    <property type="entry name" value="P-loop_NTPase"/>
</dbReference>
<feature type="transmembrane region" description="Helical" evidence="9">
    <location>
        <begin position="500"/>
        <end position="518"/>
    </location>
</feature>
<evidence type="ECO:0000259" key="10">
    <source>
        <dbReference type="PROSITE" id="PS50893"/>
    </source>
</evidence>
<evidence type="ECO:0000256" key="2">
    <source>
        <dbReference type="ARBA" id="ARBA00022448"/>
    </source>
</evidence>
<dbReference type="CDD" id="cd03213">
    <property type="entry name" value="ABCG_EPDR"/>
    <property type="match status" value="1"/>
</dbReference>
<dbReference type="GO" id="GO:0016887">
    <property type="term" value="F:ATP hydrolysis activity"/>
    <property type="evidence" value="ECO:0007669"/>
    <property type="project" value="InterPro"/>
</dbReference>
<feature type="transmembrane region" description="Helical" evidence="9">
    <location>
        <begin position="524"/>
        <end position="548"/>
    </location>
</feature>
<accession>A0AAD2FL39</accession>
<evidence type="ECO:0000313" key="11">
    <source>
        <dbReference type="EMBL" id="CAJ1946109.1"/>
    </source>
</evidence>
<dbReference type="EMBL" id="CAKOGP040001591">
    <property type="protein sequence ID" value="CAJ1946109.1"/>
    <property type="molecule type" value="Genomic_DNA"/>
</dbReference>
<feature type="region of interest" description="Disordered" evidence="8">
    <location>
        <begin position="311"/>
        <end position="337"/>
    </location>
</feature>
<organism evidence="11 12">
    <name type="scientific">Cylindrotheca closterium</name>
    <dbReference type="NCBI Taxonomy" id="2856"/>
    <lineage>
        <taxon>Eukaryota</taxon>
        <taxon>Sar</taxon>
        <taxon>Stramenopiles</taxon>
        <taxon>Ochrophyta</taxon>
        <taxon>Bacillariophyta</taxon>
        <taxon>Bacillariophyceae</taxon>
        <taxon>Bacillariophycidae</taxon>
        <taxon>Bacillariales</taxon>
        <taxon>Bacillariaceae</taxon>
        <taxon>Cylindrotheca</taxon>
    </lineage>
</organism>
<feature type="transmembrane region" description="Helical" evidence="9">
    <location>
        <begin position="645"/>
        <end position="667"/>
    </location>
</feature>
<dbReference type="InterPro" id="IPR003439">
    <property type="entry name" value="ABC_transporter-like_ATP-bd"/>
</dbReference>
<evidence type="ECO:0000256" key="8">
    <source>
        <dbReference type="SAM" id="MobiDB-lite"/>
    </source>
</evidence>
<dbReference type="PROSITE" id="PS50893">
    <property type="entry name" value="ABC_TRANSPORTER_2"/>
    <property type="match status" value="1"/>
</dbReference>
<keyword evidence="4" id="KW-0547">Nucleotide-binding</keyword>
<dbReference type="SUPFAM" id="SSF52540">
    <property type="entry name" value="P-loop containing nucleoside triphosphate hydrolases"/>
    <property type="match status" value="1"/>
</dbReference>
<sequence>MMQATDTNSATSSSSAASNSFHLRWSRLTKTVQLANENKGLMRGSVAGGASSANKDSLKESTLTSSTKIILDAVSGSAAPGQVLALMGPSGSGKTSLLNSLSGRTVYESGDLSINGTTLTPQAKKRLLTKIAYVKQADIFFSHLSVRDQLTYTAMLRLPQDLPTAHKVEEVEKILDMLRLTHVAESPIHLLSGGEKKRTNIGTELLTDPSVLLLDEPTSGLDSTSAVSLLQMLQHLAKQHQKTVITSIHQPSSRVFFSFDKLMLLAQGNVVYFGTPRHSLEYLRNVNLACPDGYNAADHWMDILVKSNSASSSTKQDQTNLTTLTEQDSSDADVEDSFKPSNQLLIEAWDNESIATQVDEDAKKHKEQQAALQQDSSAVHEKEKKFSKYNTSWTMQYRILVHRALKNSRSAIFTPINLIKSAALGIMVGCLYFQMPYTEASVFDRNSFFFFAMTYWVFDAMFNAMMAFPMERIVILKERSSGAYHLSAYFMAKTTSEMPMRMALPAIYMTISYWMAGISPRVDLFFLTTLISLLSVIAGESIGLLIGASIYDMETAMATMTVMSLGLMLFGGFFIENVPFWLTWGKYLSPFKYSFDASRQLVFDRPVPCDGSGQLERLCGLSGAENNEFASSEDVIEALGVQGSVLFNALMLLVIGLVPRFIAYLALRAKKEQDR</sequence>
<dbReference type="GO" id="GO:0005524">
    <property type="term" value="F:ATP binding"/>
    <property type="evidence" value="ECO:0007669"/>
    <property type="project" value="UniProtKB-KW"/>
</dbReference>
<dbReference type="Gene3D" id="3.40.50.300">
    <property type="entry name" value="P-loop containing nucleotide triphosphate hydrolases"/>
    <property type="match status" value="1"/>
</dbReference>
<evidence type="ECO:0000256" key="4">
    <source>
        <dbReference type="ARBA" id="ARBA00022741"/>
    </source>
</evidence>
<evidence type="ECO:0000256" key="9">
    <source>
        <dbReference type="SAM" id="Phobius"/>
    </source>
</evidence>
<evidence type="ECO:0000256" key="3">
    <source>
        <dbReference type="ARBA" id="ARBA00022692"/>
    </source>
</evidence>
<feature type="compositionally biased region" description="Polar residues" evidence="8">
    <location>
        <begin position="311"/>
        <end position="327"/>
    </location>
</feature>
<feature type="transmembrane region" description="Helical" evidence="9">
    <location>
        <begin position="412"/>
        <end position="435"/>
    </location>
</feature>
<keyword evidence="2" id="KW-0813">Transport</keyword>
<reference evidence="11" key="1">
    <citation type="submission" date="2023-08" db="EMBL/GenBank/DDBJ databases">
        <authorList>
            <person name="Audoor S."/>
            <person name="Bilcke G."/>
        </authorList>
    </citation>
    <scope>NUCLEOTIDE SEQUENCE</scope>
</reference>
<comment type="caution">
    <text evidence="11">The sequence shown here is derived from an EMBL/GenBank/DDBJ whole genome shotgun (WGS) entry which is preliminary data.</text>
</comment>
<proteinExistence type="predicted"/>
<dbReference type="Pfam" id="PF01061">
    <property type="entry name" value="ABC2_membrane"/>
    <property type="match status" value="1"/>
</dbReference>
<dbReference type="Proteomes" id="UP001295423">
    <property type="component" value="Unassembled WGS sequence"/>
</dbReference>